<keyword evidence="2" id="KW-0677">Repeat</keyword>
<feature type="compositionally biased region" description="Polar residues" evidence="3">
    <location>
        <begin position="22"/>
        <end position="34"/>
    </location>
</feature>
<gene>
    <name evidence="4" type="ORF">B0H16DRAFT_1532570</name>
</gene>
<dbReference type="Proteomes" id="UP001215598">
    <property type="component" value="Unassembled WGS sequence"/>
</dbReference>
<comment type="caution">
    <text evidence="4">The sequence shown here is derived from an EMBL/GenBank/DDBJ whole genome shotgun (WGS) entry which is preliminary data.</text>
</comment>
<dbReference type="InterPro" id="IPR003591">
    <property type="entry name" value="Leu-rich_rpt_typical-subtyp"/>
</dbReference>
<feature type="compositionally biased region" description="Polar residues" evidence="3">
    <location>
        <begin position="47"/>
        <end position="57"/>
    </location>
</feature>
<dbReference type="EMBL" id="JARKIB010000037">
    <property type="protein sequence ID" value="KAJ7760521.1"/>
    <property type="molecule type" value="Genomic_DNA"/>
</dbReference>
<name>A0AAD7JBM3_9AGAR</name>
<feature type="region of interest" description="Disordered" evidence="3">
    <location>
        <begin position="1"/>
        <end position="133"/>
    </location>
</feature>
<accession>A0AAD7JBM3</accession>
<keyword evidence="5" id="KW-1185">Reference proteome</keyword>
<organism evidence="4 5">
    <name type="scientific">Mycena metata</name>
    <dbReference type="NCBI Taxonomy" id="1033252"/>
    <lineage>
        <taxon>Eukaryota</taxon>
        <taxon>Fungi</taxon>
        <taxon>Dikarya</taxon>
        <taxon>Basidiomycota</taxon>
        <taxon>Agaricomycotina</taxon>
        <taxon>Agaricomycetes</taxon>
        <taxon>Agaricomycetidae</taxon>
        <taxon>Agaricales</taxon>
        <taxon>Marasmiineae</taxon>
        <taxon>Mycenaceae</taxon>
        <taxon>Mycena</taxon>
    </lineage>
</organism>
<dbReference type="AlphaFoldDB" id="A0AAD7JBM3"/>
<dbReference type="InterPro" id="IPR032675">
    <property type="entry name" value="LRR_dom_sf"/>
</dbReference>
<evidence type="ECO:0000256" key="3">
    <source>
        <dbReference type="SAM" id="MobiDB-lite"/>
    </source>
</evidence>
<dbReference type="PANTHER" id="PTHR45712">
    <property type="entry name" value="AGAP008170-PA"/>
    <property type="match status" value="1"/>
</dbReference>
<dbReference type="Gene3D" id="3.80.10.10">
    <property type="entry name" value="Ribonuclease Inhibitor"/>
    <property type="match status" value="1"/>
</dbReference>
<dbReference type="Pfam" id="PF13855">
    <property type="entry name" value="LRR_8"/>
    <property type="match status" value="1"/>
</dbReference>
<evidence type="ECO:0000313" key="5">
    <source>
        <dbReference type="Proteomes" id="UP001215598"/>
    </source>
</evidence>
<dbReference type="InterPro" id="IPR050333">
    <property type="entry name" value="SLRP"/>
</dbReference>
<protein>
    <submittedName>
        <fullName evidence="4">Uncharacterized protein</fullName>
    </submittedName>
</protein>
<sequence length="528" mass="57611">MLDIHDQRWFSAPSSSPPSSPTAYNDSSPASSPGPTDHDEDCISVEDGQSSATNASPPTHPFAASKGSWVPPQYEKGAKKARQLSPSSPSRSRRKKQRVLGPEASLETVVATPARSWKPTEEEREDAIWDEASSRMVDGGSGIVNLDNQNLTAMPAKFVEELERFYVPSEEAERLNAPRQIPLAPPPPPPRQFTRSVTAPAILPSGVLRHDIHLYLQSNQLSKIPTRLLHLEKLTVLSLMRNKLRTLPPVIGSLENLETLNVSANQLEYLPAELMCGMKKLKVLNLFPNPFLEAPTNPFRSKGELRRANSRGRTAVSPTTHNFPRVPPLVELSLRALFATDSGLASTTNPAERRIAKYYELPLCEGDIRLGSGSGKKEFRQVVPPHLRQILDAIHQGSVDVDPFSVYPADEGPPSLGLCPSPHHGTESVFVTPAEERYTWERVVAGVDVGESVPLKWRGCLSGCLEFLSVGFEVQAASPEIAEARASGADITEMEMDEVNEGQDAVVTRVEFAPLGGGFGLADFEDGE</sequence>
<evidence type="ECO:0000256" key="2">
    <source>
        <dbReference type="ARBA" id="ARBA00022737"/>
    </source>
</evidence>
<dbReference type="SMART" id="SM00369">
    <property type="entry name" value="LRR_TYP"/>
    <property type="match status" value="3"/>
</dbReference>
<dbReference type="InterPro" id="IPR001611">
    <property type="entry name" value="Leu-rich_rpt"/>
</dbReference>
<proteinExistence type="predicted"/>
<reference evidence="4" key="1">
    <citation type="submission" date="2023-03" db="EMBL/GenBank/DDBJ databases">
        <title>Massive genome expansion in bonnet fungi (Mycena s.s.) driven by repeated elements and novel gene families across ecological guilds.</title>
        <authorList>
            <consortium name="Lawrence Berkeley National Laboratory"/>
            <person name="Harder C.B."/>
            <person name="Miyauchi S."/>
            <person name="Viragh M."/>
            <person name="Kuo A."/>
            <person name="Thoen E."/>
            <person name="Andreopoulos B."/>
            <person name="Lu D."/>
            <person name="Skrede I."/>
            <person name="Drula E."/>
            <person name="Henrissat B."/>
            <person name="Morin E."/>
            <person name="Kohler A."/>
            <person name="Barry K."/>
            <person name="LaButti K."/>
            <person name="Morin E."/>
            <person name="Salamov A."/>
            <person name="Lipzen A."/>
            <person name="Mereny Z."/>
            <person name="Hegedus B."/>
            <person name="Baldrian P."/>
            <person name="Stursova M."/>
            <person name="Weitz H."/>
            <person name="Taylor A."/>
            <person name="Grigoriev I.V."/>
            <person name="Nagy L.G."/>
            <person name="Martin F."/>
            <person name="Kauserud H."/>
        </authorList>
    </citation>
    <scope>NUCLEOTIDE SEQUENCE</scope>
    <source>
        <strain evidence="4">CBHHK182m</strain>
    </source>
</reference>
<evidence type="ECO:0000313" key="4">
    <source>
        <dbReference type="EMBL" id="KAJ7760521.1"/>
    </source>
</evidence>
<dbReference type="SUPFAM" id="SSF52075">
    <property type="entry name" value="Outer arm dynein light chain 1"/>
    <property type="match status" value="1"/>
</dbReference>
<keyword evidence="1" id="KW-0433">Leucine-rich repeat</keyword>
<dbReference type="PANTHER" id="PTHR45712:SF22">
    <property type="entry name" value="INSULIN-LIKE GROWTH FACTOR-BINDING PROTEIN COMPLEX ACID LABILE SUBUNIT"/>
    <property type="match status" value="1"/>
</dbReference>
<evidence type="ECO:0000256" key="1">
    <source>
        <dbReference type="ARBA" id="ARBA00022614"/>
    </source>
</evidence>